<proteinExistence type="predicted"/>
<feature type="region of interest" description="Disordered" evidence="1">
    <location>
        <begin position="62"/>
        <end position="126"/>
    </location>
</feature>
<keyword evidence="4" id="KW-1185">Reference proteome</keyword>
<feature type="region of interest" description="Disordered" evidence="1">
    <location>
        <begin position="1"/>
        <end position="44"/>
    </location>
</feature>
<evidence type="ECO:0000313" key="4">
    <source>
        <dbReference type="Proteomes" id="UP000298030"/>
    </source>
</evidence>
<feature type="transmembrane region" description="Helical" evidence="2">
    <location>
        <begin position="365"/>
        <end position="397"/>
    </location>
</feature>
<evidence type="ECO:0000256" key="1">
    <source>
        <dbReference type="SAM" id="MobiDB-lite"/>
    </source>
</evidence>
<accession>A0A4Y7T3T1</accession>
<organism evidence="3 4">
    <name type="scientific">Coprinellus micaceus</name>
    <name type="common">Glistening ink-cap mushroom</name>
    <name type="synonym">Coprinus micaceus</name>
    <dbReference type="NCBI Taxonomy" id="71717"/>
    <lineage>
        <taxon>Eukaryota</taxon>
        <taxon>Fungi</taxon>
        <taxon>Dikarya</taxon>
        <taxon>Basidiomycota</taxon>
        <taxon>Agaricomycotina</taxon>
        <taxon>Agaricomycetes</taxon>
        <taxon>Agaricomycetidae</taxon>
        <taxon>Agaricales</taxon>
        <taxon>Agaricineae</taxon>
        <taxon>Psathyrellaceae</taxon>
        <taxon>Coprinellus</taxon>
    </lineage>
</organism>
<comment type="caution">
    <text evidence="3">The sequence shown here is derived from an EMBL/GenBank/DDBJ whole genome shotgun (WGS) entry which is preliminary data.</text>
</comment>
<dbReference type="Proteomes" id="UP000298030">
    <property type="component" value="Unassembled WGS sequence"/>
</dbReference>
<gene>
    <name evidence="3" type="ORF">FA13DRAFT_1793833</name>
</gene>
<feature type="compositionally biased region" description="Polar residues" evidence="1">
    <location>
        <begin position="79"/>
        <end position="115"/>
    </location>
</feature>
<keyword evidence="2" id="KW-0472">Membrane</keyword>
<sequence length="448" mass="48785">MRPSFSFREVTVNTAGPNPLPTPSKRTHHPSASQQVRAAHIERWTGESEHIQELDNIRQLEMLRSSTVSQNPRRRRSSLETPPITSSESSDGTGRNEGQSSTRGPESTDRSGFQRQRSHSDAGGMKVRFLAPEYPDTPRPSWKRIDPEVFNPTMSQYFPPSETSRAGREAAAPRSQQAANDSELQQAAAMPVPHSNSNIAEISVHSALVPFASSSALLPAPEAPAPAQPSPSPSGFEMAIGAAPPLPPAPAPPSGIAMAIGAAPPPPPAPAPTAGMATAAGGALRDGEEPDDVDLERHREIFVMLTSQAEVTLIRRRFLGGRFETFKVPNDDRLLVIYAERNEDWDDVHAASITRVLPGGYMLKLLVFAFHISPVAFVASITVVSAGLGALLLWVFLAYDYKYVTFYLANMFELFMRSWVTAIGRAMRTRFQVALSVVLGYLEQLRGQ</sequence>
<dbReference type="EMBL" id="QPFP01000031">
    <property type="protein sequence ID" value="TEB28671.1"/>
    <property type="molecule type" value="Genomic_DNA"/>
</dbReference>
<feature type="region of interest" description="Disordered" evidence="1">
    <location>
        <begin position="157"/>
        <end position="191"/>
    </location>
</feature>
<feature type="compositionally biased region" description="Low complexity" evidence="1">
    <location>
        <begin position="272"/>
        <end position="283"/>
    </location>
</feature>
<reference evidence="3 4" key="1">
    <citation type="journal article" date="2019" name="Nat. Ecol. Evol.">
        <title>Megaphylogeny resolves global patterns of mushroom evolution.</title>
        <authorList>
            <person name="Varga T."/>
            <person name="Krizsan K."/>
            <person name="Foldi C."/>
            <person name="Dima B."/>
            <person name="Sanchez-Garcia M."/>
            <person name="Sanchez-Ramirez S."/>
            <person name="Szollosi G.J."/>
            <person name="Szarkandi J.G."/>
            <person name="Papp V."/>
            <person name="Albert L."/>
            <person name="Andreopoulos W."/>
            <person name="Angelini C."/>
            <person name="Antonin V."/>
            <person name="Barry K.W."/>
            <person name="Bougher N.L."/>
            <person name="Buchanan P."/>
            <person name="Buyck B."/>
            <person name="Bense V."/>
            <person name="Catcheside P."/>
            <person name="Chovatia M."/>
            <person name="Cooper J."/>
            <person name="Damon W."/>
            <person name="Desjardin D."/>
            <person name="Finy P."/>
            <person name="Geml J."/>
            <person name="Haridas S."/>
            <person name="Hughes K."/>
            <person name="Justo A."/>
            <person name="Karasinski D."/>
            <person name="Kautmanova I."/>
            <person name="Kiss B."/>
            <person name="Kocsube S."/>
            <person name="Kotiranta H."/>
            <person name="LaButti K.M."/>
            <person name="Lechner B.E."/>
            <person name="Liimatainen K."/>
            <person name="Lipzen A."/>
            <person name="Lukacs Z."/>
            <person name="Mihaltcheva S."/>
            <person name="Morgado L.N."/>
            <person name="Niskanen T."/>
            <person name="Noordeloos M.E."/>
            <person name="Ohm R.A."/>
            <person name="Ortiz-Santana B."/>
            <person name="Ovrebo C."/>
            <person name="Racz N."/>
            <person name="Riley R."/>
            <person name="Savchenko A."/>
            <person name="Shiryaev A."/>
            <person name="Soop K."/>
            <person name="Spirin V."/>
            <person name="Szebenyi C."/>
            <person name="Tomsovsky M."/>
            <person name="Tulloss R.E."/>
            <person name="Uehling J."/>
            <person name="Grigoriev I.V."/>
            <person name="Vagvolgyi C."/>
            <person name="Papp T."/>
            <person name="Martin F.M."/>
            <person name="Miettinen O."/>
            <person name="Hibbett D.S."/>
            <person name="Nagy L.G."/>
        </authorList>
    </citation>
    <scope>NUCLEOTIDE SEQUENCE [LARGE SCALE GENOMIC DNA]</scope>
    <source>
        <strain evidence="3 4">FP101781</strain>
    </source>
</reference>
<evidence type="ECO:0000313" key="3">
    <source>
        <dbReference type="EMBL" id="TEB28671.1"/>
    </source>
</evidence>
<keyword evidence="2" id="KW-1133">Transmembrane helix</keyword>
<protein>
    <submittedName>
        <fullName evidence="3">Uncharacterized protein</fullName>
    </submittedName>
</protein>
<feature type="region of interest" description="Disordered" evidence="1">
    <location>
        <begin position="260"/>
        <end position="291"/>
    </location>
</feature>
<dbReference type="AlphaFoldDB" id="A0A4Y7T3T1"/>
<feature type="compositionally biased region" description="Polar residues" evidence="1">
    <location>
        <begin position="174"/>
        <end position="185"/>
    </location>
</feature>
<name>A0A4Y7T3T1_COPMI</name>
<evidence type="ECO:0000256" key="2">
    <source>
        <dbReference type="SAM" id="Phobius"/>
    </source>
</evidence>
<keyword evidence="2" id="KW-0812">Transmembrane</keyword>